<dbReference type="InterPro" id="IPR008991">
    <property type="entry name" value="Translation_prot_SH3-like_sf"/>
</dbReference>
<evidence type="ECO:0000256" key="1">
    <source>
        <dbReference type="ARBA" id="ARBA00004072"/>
    </source>
</evidence>
<keyword evidence="14" id="KW-1185">Reference proteome</keyword>
<dbReference type="InterPro" id="IPR057264">
    <property type="entry name" value="Ribosomal_uL24_C"/>
</dbReference>
<evidence type="ECO:0000313" key="14">
    <source>
        <dbReference type="Proteomes" id="UP000243819"/>
    </source>
</evidence>
<comment type="similarity">
    <text evidence="2 10 11">Belongs to the universal ribosomal protein uL24 family.</text>
</comment>
<evidence type="ECO:0000256" key="8">
    <source>
        <dbReference type="ARBA" id="ARBA00035206"/>
    </source>
</evidence>
<dbReference type="EMBL" id="FOIF01000017">
    <property type="protein sequence ID" value="SES89622.1"/>
    <property type="molecule type" value="Genomic_DNA"/>
</dbReference>
<evidence type="ECO:0000256" key="4">
    <source>
        <dbReference type="ARBA" id="ARBA00022730"/>
    </source>
</evidence>
<comment type="subunit">
    <text evidence="3 10">Part of the 50S ribosomal subunit.</text>
</comment>
<dbReference type="STRING" id="1120990.SAMN03080614_101741"/>
<keyword evidence="5 10" id="KW-0694">RNA-binding</keyword>
<dbReference type="InterPro" id="IPR041988">
    <property type="entry name" value="Ribosomal_uL24_KOW"/>
</dbReference>
<comment type="function">
    <text evidence="9 10">One of the proteins that surrounds the polypeptide exit tunnel on the outside of the subunit.</text>
</comment>
<reference evidence="14" key="1">
    <citation type="submission" date="2016-10" db="EMBL/GenBank/DDBJ databases">
        <authorList>
            <person name="Varghese N."/>
            <person name="Submissions S."/>
        </authorList>
    </citation>
    <scope>NUCLEOTIDE SEQUENCE [LARGE SCALE GENOMIC DNA]</scope>
    <source>
        <strain evidence="14">DSM 13577</strain>
    </source>
</reference>
<name>A0A1I0A7F7_9FIRM</name>
<dbReference type="FunFam" id="2.30.30.30:FF:000004">
    <property type="entry name" value="50S ribosomal protein L24"/>
    <property type="match status" value="1"/>
</dbReference>
<dbReference type="PROSITE" id="PS01108">
    <property type="entry name" value="RIBOSOMAL_L24"/>
    <property type="match status" value="1"/>
</dbReference>
<proteinExistence type="inferred from homology"/>
<accession>A0A1I0A7F7</accession>
<evidence type="ECO:0000256" key="2">
    <source>
        <dbReference type="ARBA" id="ARBA00010618"/>
    </source>
</evidence>
<keyword evidence="6 10" id="KW-0689">Ribosomal protein</keyword>
<dbReference type="Pfam" id="PF00467">
    <property type="entry name" value="KOW"/>
    <property type="match status" value="1"/>
</dbReference>
<keyword evidence="4 10" id="KW-0699">rRNA-binding</keyword>
<evidence type="ECO:0000256" key="6">
    <source>
        <dbReference type="ARBA" id="ARBA00022980"/>
    </source>
</evidence>
<dbReference type="CDD" id="cd06089">
    <property type="entry name" value="KOW_RPL26"/>
    <property type="match status" value="1"/>
</dbReference>
<dbReference type="Pfam" id="PF17136">
    <property type="entry name" value="ribosomal_L24"/>
    <property type="match status" value="1"/>
</dbReference>
<feature type="domain" description="KOW" evidence="12">
    <location>
        <begin position="6"/>
        <end position="33"/>
    </location>
</feature>
<organism evidence="13 14">
    <name type="scientific">Anaerobranca gottschalkii DSM 13577</name>
    <dbReference type="NCBI Taxonomy" id="1120990"/>
    <lineage>
        <taxon>Bacteria</taxon>
        <taxon>Bacillati</taxon>
        <taxon>Bacillota</taxon>
        <taxon>Clostridia</taxon>
        <taxon>Eubacteriales</taxon>
        <taxon>Proteinivoracaceae</taxon>
        <taxon>Anaerobranca</taxon>
    </lineage>
</organism>
<keyword evidence="7 10" id="KW-0687">Ribonucleoprotein</keyword>
<evidence type="ECO:0000256" key="9">
    <source>
        <dbReference type="ARBA" id="ARBA00058688"/>
    </source>
</evidence>
<protein>
    <recommendedName>
        <fullName evidence="8 10">Large ribosomal subunit protein uL24</fullName>
    </recommendedName>
</protein>
<evidence type="ECO:0000256" key="7">
    <source>
        <dbReference type="ARBA" id="ARBA00023274"/>
    </source>
</evidence>
<dbReference type="GO" id="GO:1990904">
    <property type="term" value="C:ribonucleoprotein complex"/>
    <property type="evidence" value="ECO:0007669"/>
    <property type="project" value="UniProtKB-KW"/>
</dbReference>
<evidence type="ECO:0000256" key="5">
    <source>
        <dbReference type="ARBA" id="ARBA00022884"/>
    </source>
</evidence>
<dbReference type="NCBIfam" id="TIGR01079">
    <property type="entry name" value="rplX_bact"/>
    <property type="match status" value="1"/>
</dbReference>
<dbReference type="GO" id="GO:0019843">
    <property type="term" value="F:rRNA binding"/>
    <property type="evidence" value="ECO:0007669"/>
    <property type="project" value="UniProtKB-UniRule"/>
</dbReference>
<dbReference type="Gene3D" id="2.30.30.30">
    <property type="match status" value="1"/>
</dbReference>
<evidence type="ECO:0000256" key="11">
    <source>
        <dbReference type="RuleBase" id="RU003477"/>
    </source>
</evidence>
<dbReference type="InterPro" id="IPR003256">
    <property type="entry name" value="Ribosomal_uL24"/>
</dbReference>
<dbReference type="RefSeq" id="WP_091350300.1">
    <property type="nucleotide sequence ID" value="NZ_FOIF01000017.1"/>
</dbReference>
<dbReference type="PANTHER" id="PTHR12903">
    <property type="entry name" value="MITOCHONDRIAL RIBOSOMAL PROTEIN L24"/>
    <property type="match status" value="1"/>
</dbReference>
<dbReference type="InterPro" id="IPR014722">
    <property type="entry name" value="Rib_uL2_dom2"/>
</dbReference>
<evidence type="ECO:0000259" key="12">
    <source>
        <dbReference type="SMART" id="SM00739"/>
    </source>
</evidence>
<evidence type="ECO:0000256" key="3">
    <source>
        <dbReference type="ARBA" id="ARBA00011838"/>
    </source>
</evidence>
<dbReference type="AlphaFoldDB" id="A0A1I0A7F7"/>
<dbReference type="InterPro" id="IPR005824">
    <property type="entry name" value="KOW"/>
</dbReference>
<dbReference type="SMART" id="SM00739">
    <property type="entry name" value="KOW"/>
    <property type="match status" value="1"/>
</dbReference>
<comment type="function">
    <text evidence="1 10">One of two assembly initiator proteins, it binds directly to the 5'-end of the 23S rRNA, where it nucleates assembly of the 50S subunit.</text>
</comment>
<dbReference type="GO" id="GO:0005840">
    <property type="term" value="C:ribosome"/>
    <property type="evidence" value="ECO:0007669"/>
    <property type="project" value="UniProtKB-KW"/>
</dbReference>
<evidence type="ECO:0000256" key="10">
    <source>
        <dbReference type="HAMAP-Rule" id="MF_01326"/>
    </source>
</evidence>
<evidence type="ECO:0000313" key="13">
    <source>
        <dbReference type="EMBL" id="SES89622.1"/>
    </source>
</evidence>
<dbReference type="GO" id="GO:0003735">
    <property type="term" value="F:structural constituent of ribosome"/>
    <property type="evidence" value="ECO:0007669"/>
    <property type="project" value="InterPro"/>
</dbReference>
<dbReference type="Proteomes" id="UP000243819">
    <property type="component" value="Unassembled WGS sequence"/>
</dbReference>
<dbReference type="InterPro" id="IPR005825">
    <property type="entry name" value="Ribosomal_uL24_CS"/>
</dbReference>
<dbReference type="GO" id="GO:0006412">
    <property type="term" value="P:translation"/>
    <property type="evidence" value="ECO:0007669"/>
    <property type="project" value="UniProtKB-UniRule"/>
</dbReference>
<dbReference type="OrthoDB" id="9807419at2"/>
<sequence>MTPKVHVKSGDKVVVLSGKDKGKEGKVLTVFPKESRVVVEGVNIVKRHTKPNRQNQQGGIIEKEAPINSSKVMLVCPRCNKPTRIAKKFLQDGQKVRQCKKCNEVIDK</sequence>
<dbReference type="SUPFAM" id="SSF50104">
    <property type="entry name" value="Translation proteins SH3-like domain"/>
    <property type="match status" value="1"/>
</dbReference>
<dbReference type="HAMAP" id="MF_01326_B">
    <property type="entry name" value="Ribosomal_uL24_B"/>
    <property type="match status" value="1"/>
</dbReference>
<gene>
    <name evidence="10" type="primary">rplX</name>
    <name evidence="13" type="ORF">SAMN03080614_101741</name>
</gene>